<dbReference type="SMART" id="SM00422">
    <property type="entry name" value="HTH_MERR"/>
    <property type="match status" value="1"/>
</dbReference>
<dbReference type="GO" id="GO:0003677">
    <property type="term" value="F:DNA binding"/>
    <property type="evidence" value="ECO:0007669"/>
    <property type="project" value="UniProtKB-KW"/>
</dbReference>
<reference evidence="5 7" key="1">
    <citation type="submission" date="2019-10" db="EMBL/GenBank/DDBJ databases">
        <title>Streptococcis sp, isolated from the respiratory tract of Marmot.</title>
        <authorList>
            <person name="Zhang G."/>
        </authorList>
    </citation>
    <scope>NUCLEOTIDE SEQUENCE [LARGE SCALE GENOMIC DNA]</scope>
    <source>
        <strain evidence="7">zg-70</strain>
        <strain evidence="5">Zg-70</strain>
    </source>
</reference>
<evidence type="ECO:0000313" key="4">
    <source>
        <dbReference type="EMBL" id="MTB63917.1"/>
    </source>
</evidence>
<evidence type="ECO:0000259" key="3">
    <source>
        <dbReference type="PROSITE" id="PS50937"/>
    </source>
</evidence>
<dbReference type="Pfam" id="PF13411">
    <property type="entry name" value="MerR_1"/>
    <property type="match status" value="1"/>
</dbReference>
<evidence type="ECO:0000256" key="2">
    <source>
        <dbReference type="SAM" id="Coils"/>
    </source>
</evidence>
<dbReference type="PROSITE" id="PS50937">
    <property type="entry name" value="HTH_MERR_2"/>
    <property type="match status" value="1"/>
</dbReference>
<organism evidence="5 7">
    <name type="scientific">Streptococcus zhangguiae</name>
    <dbReference type="NCBI Taxonomy" id="2664091"/>
    <lineage>
        <taxon>Bacteria</taxon>
        <taxon>Bacillati</taxon>
        <taxon>Bacillota</taxon>
        <taxon>Bacilli</taxon>
        <taxon>Lactobacillales</taxon>
        <taxon>Streptococcaceae</taxon>
        <taxon>Streptococcus</taxon>
    </lineage>
</organism>
<dbReference type="GO" id="GO:0003700">
    <property type="term" value="F:DNA-binding transcription factor activity"/>
    <property type="evidence" value="ECO:0007669"/>
    <property type="project" value="InterPro"/>
</dbReference>
<evidence type="ECO:0000313" key="6">
    <source>
        <dbReference type="Proteomes" id="UP000435060"/>
    </source>
</evidence>
<name>A0A6I4RB44_9STRE</name>
<dbReference type="InterPro" id="IPR000551">
    <property type="entry name" value="MerR-type_HTH_dom"/>
</dbReference>
<feature type="domain" description="HTH merR-type" evidence="3">
    <location>
        <begin position="1"/>
        <end position="69"/>
    </location>
</feature>
<accession>A0A6I4RB44</accession>
<feature type="coiled-coil region" evidence="2">
    <location>
        <begin position="75"/>
        <end position="109"/>
    </location>
</feature>
<dbReference type="Proteomes" id="UP000435060">
    <property type="component" value="Unassembled WGS sequence"/>
</dbReference>
<dbReference type="CDD" id="cd01109">
    <property type="entry name" value="HTH_YyaN"/>
    <property type="match status" value="1"/>
</dbReference>
<dbReference type="EMBL" id="WUBJ01000003">
    <property type="protein sequence ID" value="MWV55898.1"/>
    <property type="molecule type" value="Genomic_DNA"/>
</dbReference>
<keyword evidence="2" id="KW-0175">Coiled coil</keyword>
<dbReference type="PANTHER" id="PTHR30204:SF98">
    <property type="entry name" value="HTH-TYPE TRANSCRIPTIONAL REGULATOR ADHR"/>
    <property type="match status" value="1"/>
</dbReference>
<reference evidence="4 6" key="2">
    <citation type="submission" date="2019-11" db="EMBL/GenBank/DDBJ databases">
        <title>Streptococcis sp. isolated from the respiratory tract of Marmot.</title>
        <authorList>
            <person name="Zhang G."/>
        </authorList>
    </citation>
    <scope>NUCLEOTIDE SEQUENCE [LARGE SCALE GENOMIC DNA]</scope>
    <source>
        <strain evidence="6">zg-86</strain>
        <strain evidence="4">Zg-86</strain>
    </source>
</reference>
<dbReference type="SUPFAM" id="SSF46955">
    <property type="entry name" value="Putative DNA-binding domain"/>
    <property type="match status" value="1"/>
</dbReference>
<evidence type="ECO:0000313" key="7">
    <source>
        <dbReference type="Proteomes" id="UP000435423"/>
    </source>
</evidence>
<dbReference type="PANTHER" id="PTHR30204">
    <property type="entry name" value="REDOX-CYCLING DRUG-SENSING TRANSCRIPTIONAL ACTIVATOR SOXR"/>
    <property type="match status" value="1"/>
</dbReference>
<sequence length="130" mass="15159">MNIKKASELSGLSSDTIRYYERIGLIPAIHRNAAGVRDFSERDVALLEFVRCFRSAGISVESLIDYISLCQDGDDEHLEKRRAILIDEREKLQKKADELLTAISRLDYKIDNYDKVMLEKEKRLFERTEF</sequence>
<dbReference type="EMBL" id="WLCG01000003">
    <property type="protein sequence ID" value="MTB63917.1"/>
    <property type="molecule type" value="Genomic_DNA"/>
</dbReference>
<proteinExistence type="predicted"/>
<dbReference type="InterPro" id="IPR047057">
    <property type="entry name" value="MerR_fam"/>
</dbReference>
<dbReference type="PRINTS" id="PR00040">
    <property type="entry name" value="HTHMERR"/>
</dbReference>
<dbReference type="Gene3D" id="1.10.1660.10">
    <property type="match status" value="1"/>
</dbReference>
<keyword evidence="6" id="KW-1185">Reference proteome</keyword>
<dbReference type="InterPro" id="IPR009061">
    <property type="entry name" value="DNA-bd_dom_put_sf"/>
</dbReference>
<dbReference type="NCBIfam" id="NF041849">
    <property type="entry name" value="trans_regNmlR"/>
    <property type="match status" value="1"/>
</dbReference>
<evidence type="ECO:0000256" key="1">
    <source>
        <dbReference type="ARBA" id="ARBA00023125"/>
    </source>
</evidence>
<dbReference type="Proteomes" id="UP000435423">
    <property type="component" value="Unassembled WGS sequence"/>
</dbReference>
<comment type="caution">
    <text evidence="5">The sequence shown here is derived from an EMBL/GenBank/DDBJ whole genome shotgun (WGS) entry which is preliminary data.</text>
</comment>
<gene>
    <name evidence="4" type="ORF">GGG87_02735</name>
    <name evidence="5" type="ORF">GGH11_02740</name>
</gene>
<dbReference type="AlphaFoldDB" id="A0A6I4RB44"/>
<protein>
    <submittedName>
        <fullName evidence="5">MerR family transcriptional regulator</fullName>
    </submittedName>
</protein>
<keyword evidence="1" id="KW-0238">DNA-binding</keyword>
<evidence type="ECO:0000313" key="5">
    <source>
        <dbReference type="EMBL" id="MWV55898.1"/>
    </source>
</evidence>
<dbReference type="RefSeq" id="WP_154607931.1">
    <property type="nucleotide sequence ID" value="NZ_CP072115.1"/>
</dbReference>